<feature type="non-terminal residue" evidence="9">
    <location>
        <position position="1"/>
    </location>
</feature>
<dbReference type="InterPro" id="IPR036392">
    <property type="entry name" value="PLAT/LH2_dom_sf"/>
</dbReference>
<name>A0A4Y2P9M2_ARAVE</name>
<accession>A0A4Y2P9M2</accession>
<dbReference type="GO" id="GO:0016020">
    <property type="term" value="C:membrane"/>
    <property type="evidence" value="ECO:0007669"/>
    <property type="project" value="UniProtKB-SubCell"/>
</dbReference>
<dbReference type="InterPro" id="IPR001024">
    <property type="entry name" value="PLAT/LH2_dom"/>
</dbReference>
<protein>
    <submittedName>
        <fullName evidence="9">Polycystic kidney disease protein 1-like 2</fullName>
    </submittedName>
</protein>
<evidence type="ECO:0000256" key="1">
    <source>
        <dbReference type="ARBA" id="ARBA00004370"/>
    </source>
</evidence>
<evidence type="ECO:0000259" key="8">
    <source>
        <dbReference type="PROSITE" id="PS50095"/>
    </source>
</evidence>
<dbReference type="GO" id="GO:0050982">
    <property type="term" value="P:detection of mechanical stimulus"/>
    <property type="evidence" value="ECO:0007669"/>
    <property type="project" value="TreeGrafter"/>
</dbReference>
<dbReference type="Pfam" id="PF02010">
    <property type="entry name" value="REJ"/>
    <property type="match status" value="1"/>
</dbReference>
<keyword evidence="2 7" id="KW-0812">Transmembrane</keyword>
<dbReference type="Gene3D" id="2.60.60.20">
    <property type="entry name" value="PLAT/LH2 domain"/>
    <property type="match status" value="1"/>
</dbReference>
<feature type="non-terminal residue" evidence="9">
    <location>
        <position position="1511"/>
    </location>
</feature>
<feature type="region of interest" description="Disordered" evidence="6">
    <location>
        <begin position="1"/>
        <end position="21"/>
    </location>
</feature>
<dbReference type="InterPro" id="IPR046338">
    <property type="entry name" value="GAIN_dom_sf"/>
</dbReference>
<feature type="transmembrane region" description="Helical" evidence="7">
    <location>
        <begin position="1275"/>
        <end position="1299"/>
    </location>
</feature>
<sequence length="1511" mass="170901">RGWGQGLILDPGQNSIDPDDENNKNFTIKWFCRRLPGEVINRNLTEDMQNISDPIYDRSVLYRERPTGLPTPSSEESSEEDDENKDGLLEEPDLGGCFGKGPGMINITESYVNWNTTVFRKSNVTYEMILKIEMSDRDPSWGGLQIVLLEHIPPIISVECQTEKLCYPNDPIGQRINPVRVGLIGLCKEGCDTELLYEWQVFGVDAEGNETYLAEAGEFLVGATEKKMALSEDFFKEYYPTYGDFIAKLIAENEYGLRGESDLFLHINQPPEGGNCTITPETGRSLIDVFSVSCLGWSDPEGKEIEYFAFWTIHNDTGSLIYLSAGPDPEAPLVLPYGLFELGVDIKDKEGALARINITTLMLEPPFKQDYDSFMNNRQLEQVEASGDQARMNQVSQALSSLMNVRMPIDENSTYEEVTTTDPGLLDKEAEQKASTRLKMVRSVGNVMNTDTLGHLEQIGSALTAIAGDGNGIDNEGIEAIIYLLNKTVSLANNMQVEAPQQLLDFCMYAVGTMGGIVARMTEQLISGVVMPSDRTKALDFEYDVEIPLYGEDEKDSFFDGTIPLEDALTKAVIKHEREQAEGHIRTIVDLTIRLVLAMLKNIIVGEKPMEFIAPSGLGLTISMFKGGTLSNRAIQHGDAVYVFPDVCDILSDVGCWGNETLGVMAVSWPAILDSYGDSVDLLSNDTKTLQLIMLTEDLDMMHITNSTGWFTIKVPRGSKKEGAEPALPEPNYVYAQIKWNEEMVYHQFIVEKADSAVNIEITPSNPEVDLLIFVKHRVKPLLHSYDLMITLENVREENGTYDLFLNNEVIRNRTGYFYLGIIEANSTALNNSIPDDMTFDSEQNFTHGEAVRDFSSNYSVRIYTSGCYFYNYELKIWSGAGCYVENATAALTQCKCNHLTSFGGGFFVAPNTVDFSYVFANAGFADNVTIYMTIINIMLIYLALLIWARRQDIKDKEKLGATPLSDNDPDDKYLYEMVVFTGNTDAAATDSKVQFILSGDDDETVVRTLEDPKRKLFRRNAADTFVMAVSRPLGRLNYLRIWHDNSGKGKFKSWFLNFVVIRDVQTGARYEFVCNRWLAVEKEDGLIDRLLPVAGKGEATEFNHLFQQKTQKNLSDGHLWFSIFMRPPKSRFTRAQRVTSCFSMLFLSMLVNAMWYGRVPSKPSGSAFNLGPLSMSPEQIGVGVMANFIVFPPTFLMITLFRKSRLRNLRPSHITEAIKKQQAAKKKMSTFSRPGSAHSGTTLILDDISQEGESRRENRFGAQKKKKKKFLFPWWCRIIAWILAVSSIVVSCFFLWAYGVQFGDEKTKKWITSLLISFFSSILVTQPIKVFLVAMFFSAIFKTVDTEEEEDDDEEPPELASDEEWLHKEPETREDKKKLLYKPADMAKMEWAKLERIKELQMTAILKEIFSYIFFIWILTVLSYGNRDPSAYYLRLNMKDTFIKEGADDGFMAITSTADFYKWTRNTLIPELIVGKWYNGDQPFGLRGFLNDRVNRIMGYGILRQVRIKE</sequence>
<feature type="region of interest" description="Disordered" evidence="6">
    <location>
        <begin position="1348"/>
        <end position="1372"/>
    </location>
</feature>
<keyword evidence="3 7" id="KW-1133">Transmembrane helix</keyword>
<organism evidence="9 10">
    <name type="scientific">Araneus ventricosus</name>
    <name type="common">Orbweaver spider</name>
    <name type="synonym">Epeira ventricosa</name>
    <dbReference type="NCBI Taxonomy" id="182803"/>
    <lineage>
        <taxon>Eukaryota</taxon>
        <taxon>Metazoa</taxon>
        <taxon>Ecdysozoa</taxon>
        <taxon>Arthropoda</taxon>
        <taxon>Chelicerata</taxon>
        <taxon>Arachnida</taxon>
        <taxon>Araneae</taxon>
        <taxon>Araneomorphae</taxon>
        <taxon>Entelegynae</taxon>
        <taxon>Araneoidea</taxon>
        <taxon>Araneidae</taxon>
        <taxon>Araneus</taxon>
    </lineage>
</organism>
<dbReference type="PANTHER" id="PTHR10877">
    <property type="entry name" value="POLYCYSTIN FAMILY MEMBER"/>
    <property type="match status" value="1"/>
</dbReference>
<dbReference type="SMART" id="SM00308">
    <property type="entry name" value="LH2"/>
    <property type="match status" value="1"/>
</dbReference>
<feature type="region of interest" description="Disordered" evidence="6">
    <location>
        <begin position="62"/>
        <end position="96"/>
    </location>
</feature>
<dbReference type="InterPro" id="IPR002859">
    <property type="entry name" value="PKD/REJ-like"/>
</dbReference>
<feature type="transmembrane region" description="Helical" evidence="7">
    <location>
        <begin position="1406"/>
        <end position="1426"/>
    </location>
</feature>
<dbReference type="PRINTS" id="PR00500">
    <property type="entry name" value="POLYCYSTIN1"/>
</dbReference>
<evidence type="ECO:0000256" key="6">
    <source>
        <dbReference type="SAM" id="MobiDB-lite"/>
    </source>
</evidence>
<dbReference type="OrthoDB" id="6414629at2759"/>
<proteinExistence type="predicted"/>
<gene>
    <name evidence="9" type="primary">Pkd1l2_1</name>
    <name evidence="9" type="ORF">AVEN_120444_1</name>
</gene>
<feature type="transmembrane region" description="Helical" evidence="7">
    <location>
        <begin position="929"/>
        <end position="949"/>
    </location>
</feature>
<dbReference type="InterPro" id="IPR000203">
    <property type="entry name" value="GPS"/>
</dbReference>
<dbReference type="EMBL" id="BGPR01010737">
    <property type="protein sequence ID" value="GBN47752.1"/>
    <property type="molecule type" value="Genomic_DNA"/>
</dbReference>
<dbReference type="SUPFAM" id="SSF49723">
    <property type="entry name" value="Lipase/lipooxygenase domain (PLAT/LH2 domain)"/>
    <property type="match status" value="1"/>
</dbReference>
<dbReference type="InterPro" id="IPR051223">
    <property type="entry name" value="Polycystin"/>
</dbReference>
<keyword evidence="10" id="KW-1185">Reference proteome</keyword>
<keyword evidence="4 7" id="KW-0472">Membrane</keyword>
<evidence type="ECO:0000313" key="9">
    <source>
        <dbReference type="EMBL" id="GBN47752.1"/>
    </source>
</evidence>
<feature type="transmembrane region" description="Helical" evidence="7">
    <location>
        <begin position="1311"/>
        <end position="1333"/>
    </location>
</feature>
<dbReference type="Pfam" id="PF01477">
    <property type="entry name" value="PLAT"/>
    <property type="match status" value="1"/>
</dbReference>
<feature type="transmembrane region" description="Helical" evidence="7">
    <location>
        <begin position="1180"/>
        <end position="1202"/>
    </location>
</feature>
<comment type="caution">
    <text evidence="5">Lacks conserved residue(s) required for the propagation of feature annotation.</text>
</comment>
<dbReference type="PANTHER" id="PTHR10877:SF150">
    <property type="entry name" value="REJ DOMAIN-CONTAINING PROTEIN"/>
    <property type="match status" value="1"/>
</dbReference>
<evidence type="ECO:0000313" key="10">
    <source>
        <dbReference type="Proteomes" id="UP000499080"/>
    </source>
</evidence>
<feature type="compositionally biased region" description="Acidic residues" evidence="6">
    <location>
        <begin position="1348"/>
        <end position="1364"/>
    </location>
</feature>
<dbReference type="SMART" id="SM00303">
    <property type="entry name" value="GPS"/>
    <property type="match status" value="1"/>
</dbReference>
<evidence type="ECO:0000256" key="2">
    <source>
        <dbReference type="ARBA" id="ARBA00022692"/>
    </source>
</evidence>
<comment type="subcellular location">
    <subcellularLocation>
        <location evidence="1">Membrane</location>
    </subcellularLocation>
</comment>
<evidence type="ECO:0000256" key="3">
    <source>
        <dbReference type="ARBA" id="ARBA00022989"/>
    </source>
</evidence>
<dbReference type="Gene3D" id="2.60.220.50">
    <property type="match status" value="1"/>
</dbReference>
<evidence type="ECO:0000256" key="4">
    <source>
        <dbReference type="ARBA" id="ARBA00023136"/>
    </source>
</evidence>
<evidence type="ECO:0000256" key="5">
    <source>
        <dbReference type="PROSITE-ProRule" id="PRU00152"/>
    </source>
</evidence>
<comment type="caution">
    <text evidence="9">The sequence shown here is derived from an EMBL/GenBank/DDBJ whole genome shotgun (WGS) entry which is preliminary data.</text>
</comment>
<dbReference type="FunFam" id="2.60.60.20:FF:000034">
    <property type="entry name" value="Pkd1l2, putative"/>
    <property type="match status" value="1"/>
</dbReference>
<dbReference type="Proteomes" id="UP000499080">
    <property type="component" value="Unassembled WGS sequence"/>
</dbReference>
<dbReference type="InterPro" id="IPR000434">
    <property type="entry name" value="PC1"/>
</dbReference>
<feature type="transmembrane region" description="Helical" evidence="7">
    <location>
        <begin position="1139"/>
        <end position="1160"/>
    </location>
</feature>
<dbReference type="PROSITE" id="PS50095">
    <property type="entry name" value="PLAT"/>
    <property type="match status" value="1"/>
</dbReference>
<feature type="domain" description="PLAT" evidence="8">
    <location>
        <begin position="974"/>
        <end position="1093"/>
    </location>
</feature>
<evidence type="ECO:0000256" key="7">
    <source>
        <dbReference type="SAM" id="Phobius"/>
    </source>
</evidence>
<dbReference type="GO" id="GO:0005262">
    <property type="term" value="F:calcium channel activity"/>
    <property type="evidence" value="ECO:0007669"/>
    <property type="project" value="TreeGrafter"/>
</dbReference>
<dbReference type="Pfam" id="PF01825">
    <property type="entry name" value="GPS"/>
    <property type="match status" value="1"/>
</dbReference>
<reference evidence="9 10" key="1">
    <citation type="journal article" date="2019" name="Sci. Rep.">
        <title>Orb-weaving spider Araneus ventricosus genome elucidates the spidroin gene catalogue.</title>
        <authorList>
            <person name="Kono N."/>
            <person name="Nakamura H."/>
            <person name="Ohtoshi R."/>
            <person name="Moran D.A.P."/>
            <person name="Shinohara A."/>
            <person name="Yoshida Y."/>
            <person name="Fujiwara M."/>
            <person name="Mori M."/>
            <person name="Tomita M."/>
            <person name="Arakawa K."/>
        </authorList>
    </citation>
    <scope>NUCLEOTIDE SEQUENCE [LARGE SCALE GENOMIC DNA]</scope>
</reference>
<feature type="compositionally biased region" description="Acidic residues" evidence="6">
    <location>
        <begin position="76"/>
        <end position="93"/>
    </location>
</feature>